<dbReference type="EMBL" id="NRSZ01000121">
    <property type="protein sequence ID" value="PNY29359.1"/>
    <property type="molecule type" value="Genomic_DNA"/>
</dbReference>
<keyword evidence="3" id="KW-1185">Reference proteome</keyword>
<sequence length="63" mass="7053">MAYAEADSGRTVTIRKRQRTAADAIEDLRASSDDSRASPETAAYHGAIKPPPFRLLPICYWWT</sequence>
<accession>A0A2K3QPA7</accession>
<name>A0A2K3QPA7_9HYPO</name>
<reference evidence="2 3" key="1">
    <citation type="submission" date="2017-08" db="EMBL/GenBank/DDBJ databases">
        <title>Harnessing the power of phylogenomics to disentangle the directionality and signatures of interkingdom host jumping in the parasitic fungal genus Tolypocladium.</title>
        <authorList>
            <person name="Quandt C.A."/>
            <person name="Patterson W."/>
            <person name="Spatafora J.W."/>
        </authorList>
    </citation>
    <scope>NUCLEOTIDE SEQUENCE [LARGE SCALE GENOMIC DNA]</scope>
    <source>
        <strain evidence="2 3">CBS 113982</strain>
    </source>
</reference>
<feature type="region of interest" description="Disordered" evidence="1">
    <location>
        <begin position="23"/>
        <end position="43"/>
    </location>
</feature>
<dbReference type="Proteomes" id="UP000236621">
    <property type="component" value="Unassembled WGS sequence"/>
</dbReference>
<organism evidence="2 3">
    <name type="scientific">Tolypocladium capitatum</name>
    <dbReference type="NCBI Taxonomy" id="45235"/>
    <lineage>
        <taxon>Eukaryota</taxon>
        <taxon>Fungi</taxon>
        <taxon>Dikarya</taxon>
        <taxon>Ascomycota</taxon>
        <taxon>Pezizomycotina</taxon>
        <taxon>Sordariomycetes</taxon>
        <taxon>Hypocreomycetidae</taxon>
        <taxon>Hypocreales</taxon>
        <taxon>Ophiocordycipitaceae</taxon>
        <taxon>Tolypocladium</taxon>
    </lineage>
</organism>
<evidence type="ECO:0000256" key="1">
    <source>
        <dbReference type="SAM" id="MobiDB-lite"/>
    </source>
</evidence>
<evidence type="ECO:0000313" key="3">
    <source>
        <dbReference type="Proteomes" id="UP000236621"/>
    </source>
</evidence>
<dbReference type="AlphaFoldDB" id="A0A2K3QPA7"/>
<gene>
    <name evidence="2" type="ORF">TCAP_00717</name>
</gene>
<protein>
    <submittedName>
        <fullName evidence="2">Uncharacterized protein</fullName>
    </submittedName>
</protein>
<comment type="caution">
    <text evidence="2">The sequence shown here is derived from an EMBL/GenBank/DDBJ whole genome shotgun (WGS) entry which is preliminary data.</text>
</comment>
<evidence type="ECO:0000313" key="2">
    <source>
        <dbReference type="EMBL" id="PNY29359.1"/>
    </source>
</evidence>
<feature type="compositionally biased region" description="Basic and acidic residues" evidence="1">
    <location>
        <begin position="26"/>
        <end position="37"/>
    </location>
</feature>
<proteinExistence type="predicted"/>